<feature type="compositionally biased region" description="Gly residues" evidence="1">
    <location>
        <begin position="86"/>
        <end position="97"/>
    </location>
</feature>
<name>A0A9W4DYX6_9ACTN</name>
<dbReference type="Proteomes" id="UP001152519">
    <property type="component" value="Unassembled WGS sequence"/>
</dbReference>
<feature type="compositionally biased region" description="Basic and acidic residues" evidence="1">
    <location>
        <begin position="15"/>
        <end position="24"/>
    </location>
</feature>
<feature type="compositionally biased region" description="Basic residues" evidence="1">
    <location>
        <begin position="25"/>
        <end position="38"/>
    </location>
</feature>
<accession>A0A9W4DYX6</accession>
<evidence type="ECO:0000313" key="2">
    <source>
        <dbReference type="EMBL" id="CAG6396409.1"/>
    </source>
</evidence>
<reference evidence="2" key="1">
    <citation type="submission" date="2021-05" db="EMBL/GenBank/DDBJ databases">
        <authorList>
            <person name="Arsene-Ploetze F."/>
        </authorList>
    </citation>
    <scope>NUCLEOTIDE SEQUENCE</scope>
    <source>
        <strain evidence="2">DSM 42138</strain>
    </source>
</reference>
<feature type="region of interest" description="Disordered" evidence="1">
    <location>
        <begin position="1"/>
        <end position="113"/>
    </location>
</feature>
<feature type="compositionally biased region" description="Basic and acidic residues" evidence="1">
    <location>
        <begin position="40"/>
        <end position="51"/>
    </location>
</feature>
<evidence type="ECO:0000313" key="3">
    <source>
        <dbReference type="Proteomes" id="UP001152519"/>
    </source>
</evidence>
<organism evidence="2 3">
    <name type="scientific">Actinacidiphila cocklensis</name>
    <dbReference type="NCBI Taxonomy" id="887465"/>
    <lineage>
        <taxon>Bacteria</taxon>
        <taxon>Bacillati</taxon>
        <taxon>Actinomycetota</taxon>
        <taxon>Actinomycetes</taxon>
        <taxon>Kitasatosporales</taxon>
        <taxon>Streptomycetaceae</taxon>
        <taxon>Actinacidiphila</taxon>
    </lineage>
</organism>
<protein>
    <submittedName>
        <fullName evidence="2">Uncharacterized protein</fullName>
    </submittedName>
</protein>
<keyword evidence="3" id="KW-1185">Reference proteome</keyword>
<gene>
    <name evidence="2" type="ORF">SCOCK_400066</name>
</gene>
<sequence length="113" mass="11944">MDGRRRHRPRRPRRAGPDAGDHRLGSRGRLRVHGRPPRAARGDHRAGEGARRPGAGAGARRRHAARAAVLPGDLQWPAGVERLGARPGGSAAGGLTGPGAPREGLSRPRRYGS</sequence>
<evidence type="ECO:0000256" key="1">
    <source>
        <dbReference type="SAM" id="MobiDB-lite"/>
    </source>
</evidence>
<dbReference type="AlphaFoldDB" id="A0A9W4DYX6"/>
<feature type="compositionally biased region" description="Basic residues" evidence="1">
    <location>
        <begin position="1"/>
        <end position="14"/>
    </location>
</feature>
<comment type="caution">
    <text evidence="2">The sequence shown here is derived from an EMBL/GenBank/DDBJ whole genome shotgun (WGS) entry which is preliminary data.</text>
</comment>
<proteinExistence type="predicted"/>
<dbReference type="EMBL" id="CAJSLV010000071">
    <property type="protein sequence ID" value="CAG6396409.1"/>
    <property type="molecule type" value="Genomic_DNA"/>
</dbReference>